<dbReference type="PROSITE" id="PS50835">
    <property type="entry name" value="IG_LIKE"/>
    <property type="match status" value="1"/>
</dbReference>
<comment type="caution">
    <text evidence="3">The sequence shown here is derived from an EMBL/GenBank/DDBJ whole genome shotgun (WGS) entry which is preliminary data.</text>
</comment>
<accession>A0ABQ8LIX7</accession>
<dbReference type="Proteomes" id="UP000830375">
    <property type="component" value="Unassembled WGS sequence"/>
</dbReference>
<evidence type="ECO:0000259" key="2">
    <source>
        <dbReference type="PROSITE" id="PS50835"/>
    </source>
</evidence>
<keyword evidence="1" id="KW-0812">Transmembrane</keyword>
<dbReference type="SUPFAM" id="SSF48726">
    <property type="entry name" value="Immunoglobulin"/>
    <property type="match status" value="2"/>
</dbReference>
<dbReference type="PANTHER" id="PTHR21063">
    <property type="entry name" value="LFA-3"/>
    <property type="match status" value="1"/>
</dbReference>
<dbReference type="EMBL" id="JACTAM010000022">
    <property type="protein sequence ID" value="KAI2650631.1"/>
    <property type="molecule type" value="Genomic_DNA"/>
</dbReference>
<dbReference type="InterPro" id="IPR036179">
    <property type="entry name" value="Ig-like_dom_sf"/>
</dbReference>
<dbReference type="InterPro" id="IPR013783">
    <property type="entry name" value="Ig-like_fold"/>
</dbReference>
<dbReference type="CDD" id="cd00096">
    <property type="entry name" value="Ig"/>
    <property type="match status" value="1"/>
</dbReference>
<proteinExistence type="predicted"/>
<feature type="domain" description="Ig-like" evidence="2">
    <location>
        <begin position="150"/>
        <end position="235"/>
    </location>
</feature>
<evidence type="ECO:0000313" key="3">
    <source>
        <dbReference type="EMBL" id="KAI2650631.1"/>
    </source>
</evidence>
<name>A0ABQ8LIX7_LABRO</name>
<sequence>MFHKIGHIKATVRTYLKRLKKMIKALVLFCLCFVPLIGVFAVETDEILSAMEGDSFTLRTGLTEIQKEDEIEWRFGLSRTRITRIASGNITTYNDEKFRDRLRLEKQTGDLTVTNITNEHNGVYQLSIIIKNKKSTKRFTVNVYAAVPIPVIYSDTLQCAISAERSSRIFLCSVLNVSHVSLSWYKGNSLLSNISVSDLSISLSLPLEVEYQDDNTYSCMVNNPVSTQTKHLDITQHCQIYSDCDLCFDFPEAVIRLVVTALISVAAVSAVVLLINDIRRFGGTQAMKR</sequence>
<reference evidence="3 4" key="1">
    <citation type="submission" date="2022-01" db="EMBL/GenBank/DDBJ databases">
        <title>A high-quality chromosome-level genome assembly of rohu carp, Labeo rohita.</title>
        <authorList>
            <person name="Arick M.A. II"/>
            <person name="Hsu C.-Y."/>
            <person name="Magbanua Z."/>
            <person name="Pechanova O."/>
            <person name="Grover C."/>
            <person name="Miller E."/>
            <person name="Thrash A."/>
            <person name="Ezzel L."/>
            <person name="Alam S."/>
            <person name="Benzie J."/>
            <person name="Hamilton M."/>
            <person name="Karsi A."/>
            <person name="Lawrence M.L."/>
            <person name="Peterson D.G."/>
        </authorList>
    </citation>
    <scope>NUCLEOTIDE SEQUENCE [LARGE SCALE GENOMIC DNA]</scope>
    <source>
        <strain evidence="4">BAU-BD-2019</strain>
        <tissue evidence="3">Blood</tissue>
    </source>
</reference>
<dbReference type="PANTHER" id="PTHR21063:SF4">
    <property type="entry name" value="CD48 ANTIGEN-RELATED"/>
    <property type="match status" value="1"/>
</dbReference>
<keyword evidence="1" id="KW-0472">Membrane</keyword>
<dbReference type="InterPro" id="IPR013106">
    <property type="entry name" value="Ig_V-set"/>
</dbReference>
<keyword evidence="4" id="KW-1185">Reference proteome</keyword>
<dbReference type="Gene3D" id="2.60.40.10">
    <property type="entry name" value="Immunoglobulins"/>
    <property type="match status" value="2"/>
</dbReference>
<dbReference type="InterPro" id="IPR007110">
    <property type="entry name" value="Ig-like_dom"/>
</dbReference>
<gene>
    <name evidence="3" type="ORF">H4Q32_000663</name>
</gene>
<evidence type="ECO:0000256" key="1">
    <source>
        <dbReference type="SAM" id="Phobius"/>
    </source>
</evidence>
<feature type="transmembrane region" description="Helical" evidence="1">
    <location>
        <begin position="253"/>
        <end position="275"/>
    </location>
</feature>
<protein>
    <submittedName>
        <fullName evidence="3">CD48 antigen</fullName>
    </submittedName>
</protein>
<keyword evidence="1" id="KW-1133">Transmembrane helix</keyword>
<evidence type="ECO:0000313" key="4">
    <source>
        <dbReference type="Proteomes" id="UP000830375"/>
    </source>
</evidence>
<organism evidence="3 4">
    <name type="scientific">Labeo rohita</name>
    <name type="common">Indian major carp</name>
    <name type="synonym">Cyprinus rohita</name>
    <dbReference type="NCBI Taxonomy" id="84645"/>
    <lineage>
        <taxon>Eukaryota</taxon>
        <taxon>Metazoa</taxon>
        <taxon>Chordata</taxon>
        <taxon>Craniata</taxon>
        <taxon>Vertebrata</taxon>
        <taxon>Euteleostomi</taxon>
        <taxon>Actinopterygii</taxon>
        <taxon>Neopterygii</taxon>
        <taxon>Teleostei</taxon>
        <taxon>Ostariophysi</taxon>
        <taxon>Cypriniformes</taxon>
        <taxon>Cyprinidae</taxon>
        <taxon>Labeoninae</taxon>
        <taxon>Labeonini</taxon>
        <taxon>Labeo</taxon>
    </lineage>
</organism>
<dbReference type="Pfam" id="PF07686">
    <property type="entry name" value="V-set"/>
    <property type="match status" value="1"/>
</dbReference>